<reference evidence="1" key="1">
    <citation type="submission" date="2020-11" db="EMBL/GenBank/DDBJ databases">
        <authorList>
            <person name="Tran Van P."/>
        </authorList>
    </citation>
    <scope>NUCLEOTIDE SEQUENCE</scope>
</reference>
<protein>
    <submittedName>
        <fullName evidence="1">Uncharacterized protein</fullName>
    </submittedName>
</protein>
<proteinExistence type="predicted"/>
<sequence>MSVSVSMWGLTVTGVRLAGCLSDRPRGSMCHCYQSENKPRRWMARVIVRFRRLEKWYAYCSLSTAVLEVSHSLPMQDSCDLTGSYPPHGDHILTSPVINIGLLKTASMVAWSEALPDWFADDGGRDLDRQRA</sequence>
<organism evidence="1">
    <name type="scientific">Timema shepardi</name>
    <name type="common">Walking stick</name>
    <dbReference type="NCBI Taxonomy" id="629360"/>
    <lineage>
        <taxon>Eukaryota</taxon>
        <taxon>Metazoa</taxon>
        <taxon>Ecdysozoa</taxon>
        <taxon>Arthropoda</taxon>
        <taxon>Hexapoda</taxon>
        <taxon>Insecta</taxon>
        <taxon>Pterygota</taxon>
        <taxon>Neoptera</taxon>
        <taxon>Polyneoptera</taxon>
        <taxon>Phasmatodea</taxon>
        <taxon>Timematodea</taxon>
        <taxon>Timematoidea</taxon>
        <taxon>Timematidae</taxon>
        <taxon>Timema</taxon>
    </lineage>
</organism>
<dbReference type="EMBL" id="OC005095">
    <property type="protein sequence ID" value="CAD7265087.1"/>
    <property type="molecule type" value="Genomic_DNA"/>
</dbReference>
<evidence type="ECO:0000313" key="1">
    <source>
        <dbReference type="EMBL" id="CAD7265087.1"/>
    </source>
</evidence>
<gene>
    <name evidence="1" type="ORF">TSIB3V08_LOCUS9132</name>
</gene>
<name>A0A7R9G495_TIMSH</name>
<dbReference type="AlphaFoldDB" id="A0A7R9G495"/>
<accession>A0A7R9G495</accession>